<dbReference type="AlphaFoldDB" id="A0AAV9IIF1"/>
<evidence type="ECO:0000256" key="6">
    <source>
        <dbReference type="ARBA" id="ARBA00022485"/>
    </source>
</evidence>
<dbReference type="InterPro" id="IPR005760">
    <property type="entry name" value="A/G_AdeGlyc_MutY"/>
</dbReference>
<evidence type="ECO:0000256" key="14">
    <source>
        <dbReference type="SAM" id="MobiDB-lite"/>
    </source>
</evidence>
<dbReference type="Gene3D" id="3.90.79.10">
    <property type="entry name" value="Nucleoside Triphosphate Pyrophosphohydrolase"/>
    <property type="match status" value="1"/>
</dbReference>
<dbReference type="GO" id="GO:0006284">
    <property type="term" value="P:base-excision repair"/>
    <property type="evidence" value="ECO:0007669"/>
    <property type="project" value="InterPro"/>
</dbReference>
<dbReference type="GO" id="GO:0051539">
    <property type="term" value="F:4 iron, 4 sulfur cluster binding"/>
    <property type="evidence" value="ECO:0007669"/>
    <property type="project" value="UniProtKB-KW"/>
</dbReference>
<dbReference type="GO" id="GO:0032357">
    <property type="term" value="F:oxidized purine DNA binding"/>
    <property type="evidence" value="ECO:0007669"/>
    <property type="project" value="TreeGrafter"/>
</dbReference>
<dbReference type="Pfam" id="PF00730">
    <property type="entry name" value="HhH-GPD"/>
    <property type="match status" value="1"/>
</dbReference>
<dbReference type="PANTHER" id="PTHR42944">
    <property type="entry name" value="ADENINE DNA GLYCOSYLASE"/>
    <property type="match status" value="1"/>
</dbReference>
<evidence type="ECO:0000259" key="15">
    <source>
        <dbReference type="SMART" id="SM00478"/>
    </source>
</evidence>
<dbReference type="InterPro" id="IPR029119">
    <property type="entry name" value="MutY_C"/>
</dbReference>
<dbReference type="InterPro" id="IPR011257">
    <property type="entry name" value="DNA_glycosylase"/>
</dbReference>
<keyword evidence="7" id="KW-0479">Metal-binding</keyword>
<dbReference type="SUPFAM" id="SSF55811">
    <property type="entry name" value="Nudix"/>
    <property type="match status" value="1"/>
</dbReference>
<dbReference type="InterPro" id="IPR015797">
    <property type="entry name" value="NUDIX_hydrolase-like_dom_sf"/>
</dbReference>
<dbReference type="CDD" id="cd00056">
    <property type="entry name" value="ENDO3c"/>
    <property type="match status" value="1"/>
</dbReference>
<dbReference type="PANTHER" id="PTHR42944:SF1">
    <property type="entry name" value="ADENINE DNA GLYCOSYLASE"/>
    <property type="match status" value="1"/>
</dbReference>
<keyword evidence="9" id="KW-0378">Hydrolase</keyword>
<feature type="domain" description="HhH-GPD" evidence="15">
    <location>
        <begin position="101"/>
        <end position="252"/>
    </location>
</feature>
<evidence type="ECO:0000256" key="2">
    <source>
        <dbReference type="ARBA" id="ARBA00001966"/>
    </source>
</evidence>
<dbReference type="GO" id="GO:0006298">
    <property type="term" value="P:mismatch repair"/>
    <property type="evidence" value="ECO:0007669"/>
    <property type="project" value="TreeGrafter"/>
</dbReference>
<evidence type="ECO:0000256" key="3">
    <source>
        <dbReference type="ARBA" id="ARBA00008343"/>
    </source>
</evidence>
<sequence>MVVHRAAPKRQKPESTDIRKKRTTVHPNQTKKKQEIGDLEDLKYLLRENKNNQWLTVEKEISRFQQSLLQWYEKNQRKLPWRYTCMEGQPNPYHVWVSETMLQQTKVATVIEYYKNWLQTFPDITSLAESSLERVNEIWAGLGYYRRAKLLYEGAQTVVSKFGGKIPDDVNLLQSIPGIGPYTAAAIASIAFNRPYAVCDGNVFRVLSRLFCIDLDISSTEGQNLFKNLAQFLLSKERAADYNQAMMELGATVCTPKNFDCEKCPVQSWCSSFQSSTQRQFPVKANRVRQNNEEIQVYLIDYADHFLMLKNVSRNLLGNLWHFPFVTLKRNGNCIPEDEKLSYERYLFRILHSCGYPLKEVDRSQRSLFDSFVPIGQIEHLFTHIKQTIHVKLVHLSTEIQLHLEETAKRMDGGNEESTEYKWFTEEQVEKSAISRQMKKVMELYQRQKKQQVLNLFF</sequence>
<dbReference type="GO" id="GO:0005634">
    <property type="term" value="C:nucleus"/>
    <property type="evidence" value="ECO:0007669"/>
    <property type="project" value="TreeGrafter"/>
</dbReference>
<keyword evidence="10" id="KW-0408">Iron</keyword>
<dbReference type="NCBIfam" id="TIGR01084">
    <property type="entry name" value="mutY"/>
    <property type="match status" value="1"/>
</dbReference>
<evidence type="ECO:0000256" key="13">
    <source>
        <dbReference type="ARBA" id="ARBA00023295"/>
    </source>
</evidence>
<dbReference type="GO" id="GO:0000701">
    <property type="term" value="F:purine-specific mismatch base pair DNA N-glycosylase activity"/>
    <property type="evidence" value="ECO:0007669"/>
    <property type="project" value="UniProtKB-EC"/>
</dbReference>
<dbReference type="InterPro" id="IPR044298">
    <property type="entry name" value="MIG/MutY"/>
</dbReference>
<dbReference type="InterPro" id="IPR000445">
    <property type="entry name" value="HhH_motif"/>
</dbReference>
<evidence type="ECO:0000256" key="4">
    <source>
        <dbReference type="ARBA" id="ARBA00012045"/>
    </source>
</evidence>
<keyword evidence="17" id="KW-1185">Reference proteome</keyword>
<comment type="cofactor">
    <cofactor evidence="2">
        <name>[4Fe-4S] cluster</name>
        <dbReference type="ChEBI" id="CHEBI:49883"/>
    </cofactor>
</comment>
<evidence type="ECO:0000256" key="9">
    <source>
        <dbReference type="ARBA" id="ARBA00022801"/>
    </source>
</evidence>
<feature type="region of interest" description="Disordered" evidence="14">
    <location>
        <begin position="1"/>
        <end position="31"/>
    </location>
</feature>
<dbReference type="Pfam" id="PF14815">
    <property type="entry name" value="NUDIX_4"/>
    <property type="match status" value="1"/>
</dbReference>
<evidence type="ECO:0000256" key="1">
    <source>
        <dbReference type="ARBA" id="ARBA00000843"/>
    </source>
</evidence>
<dbReference type="GO" id="GO:0046872">
    <property type="term" value="F:metal ion binding"/>
    <property type="evidence" value="ECO:0007669"/>
    <property type="project" value="UniProtKB-KW"/>
</dbReference>
<keyword evidence="12" id="KW-0234">DNA repair</keyword>
<dbReference type="Gene3D" id="1.10.340.30">
    <property type="entry name" value="Hypothetical protein, domain 2"/>
    <property type="match status" value="1"/>
</dbReference>
<evidence type="ECO:0000256" key="8">
    <source>
        <dbReference type="ARBA" id="ARBA00022763"/>
    </source>
</evidence>
<dbReference type="EMBL" id="JANCYU010000048">
    <property type="protein sequence ID" value="KAK4527184.1"/>
    <property type="molecule type" value="Genomic_DNA"/>
</dbReference>
<evidence type="ECO:0000313" key="17">
    <source>
        <dbReference type="Proteomes" id="UP001300502"/>
    </source>
</evidence>
<dbReference type="InterPro" id="IPR023170">
    <property type="entry name" value="HhH_base_excis_C"/>
</dbReference>
<comment type="catalytic activity">
    <reaction evidence="1">
        <text>Hydrolyzes free adenine bases from 7,8-dihydro-8-oxoguanine:adenine mismatched double-stranded DNA, leaving an apurinic site.</text>
        <dbReference type="EC" id="3.2.2.31"/>
    </reaction>
</comment>
<evidence type="ECO:0000256" key="12">
    <source>
        <dbReference type="ARBA" id="ARBA00023204"/>
    </source>
</evidence>
<keyword evidence="13" id="KW-0326">Glycosidase</keyword>
<dbReference type="GO" id="GO:0034039">
    <property type="term" value="F:8-oxo-7,8-dihydroguanine DNA N-glycosylase activity"/>
    <property type="evidence" value="ECO:0007669"/>
    <property type="project" value="TreeGrafter"/>
</dbReference>
<dbReference type="SUPFAM" id="SSF48150">
    <property type="entry name" value="DNA-glycosylase"/>
    <property type="match status" value="1"/>
</dbReference>
<proteinExistence type="inferred from homology"/>
<evidence type="ECO:0000313" key="16">
    <source>
        <dbReference type="EMBL" id="KAK4527184.1"/>
    </source>
</evidence>
<feature type="compositionally biased region" description="Basic residues" evidence="14">
    <location>
        <begin position="1"/>
        <end position="10"/>
    </location>
</feature>
<protein>
    <recommendedName>
        <fullName evidence="5">Adenine DNA glycosylase</fullName>
        <ecNumber evidence="4">3.2.2.31</ecNumber>
    </recommendedName>
</protein>
<gene>
    <name evidence="16" type="ORF">GAYE_SCF35G5106</name>
</gene>
<evidence type="ECO:0000256" key="7">
    <source>
        <dbReference type="ARBA" id="ARBA00022723"/>
    </source>
</evidence>
<organism evidence="16 17">
    <name type="scientific">Galdieria yellowstonensis</name>
    <dbReference type="NCBI Taxonomy" id="3028027"/>
    <lineage>
        <taxon>Eukaryota</taxon>
        <taxon>Rhodophyta</taxon>
        <taxon>Bangiophyceae</taxon>
        <taxon>Galdieriales</taxon>
        <taxon>Galdieriaceae</taxon>
        <taxon>Galdieria</taxon>
    </lineage>
</organism>
<dbReference type="InterPro" id="IPR004036">
    <property type="entry name" value="Endonuclease-III-like_CS2"/>
</dbReference>
<dbReference type="EC" id="3.2.2.31" evidence="4"/>
<dbReference type="GO" id="GO:0035485">
    <property type="term" value="F:adenine/guanine mispair binding"/>
    <property type="evidence" value="ECO:0007669"/>
    <property type="project" value="TreeGrafter"/>
</dbReference>
<dbReference type="SMART" id="SM00478">
    <property type="entry name" value="ENDO3c"/>
    <property type="match status" value="1"/>
</dbReference>
<dbReference type="Pfam" id="PF00633">
    <property type="entry name" value="HHH"/>
    <property type="match status" value="1"/>
</dbReference>
<keyword evidence="8" id="KW-0227">DNA damage</keyword>
<evidence type="ECO:0000256" key="5">
    <source>
        <dbReference type="ARBA" id="ARBA00022023"/>
    </source>
</evidence>
<keyword evidence="11" id="KW-0411">Iron-sulfur</keyword>
<dbReference type="InterPro" id="IPR003265">
    <property type="entry name" value="HhH-GPD_domain"/>
</dbReference>
<dbReference type="FunFam" id="1.10.340.30:FF:000002">
    <property type="entry name" value="Adenine DNA glycosylase"/>
    <property type="match status" value="1"/>
</dbReference>
<comment type="caution">
    <text evidence="16">The sequence shown here is derived from an EMBL/GenBank/DDBJ whole genome shotgun (WGS) entry which is preliminary data.</text>
</comment>
<comment type="similarity">
    <text evidence="3">Belongs to the Nth/MutY family.</text>
</comment>
<keyword evidence="6" id="KW-0004">4Fe-4S</keyword>
<dbReference type="PROSITE" id="PS01155">
    <property type="entry name" value="ENDONUCLEASE_III_2"/>
    <property type="match status" value="1"/>
</dbReference>
<accession>A0AAV9IIF1</accession>
<name>A0AAV9IIF1_9RHOD</name>
<evidence type="ECO:0000256" key="10">
    <source>
        <dbReference type="ARBA" id="ARBA00023004"/>
    </source>
</evidence>
<reference evidence="16 17" key="1">
    <citation type="submission" date="2022-07" db="EMBL/GenBank/DDBJ databases">
        <title>Genome-wide signatures of adaptation to extreme environments.</title>
        <authorList>
            <person name="Cho C.H."/>
            <person name="Yoon H.S."/>
        </authorList>
    </citation>
    <scope>NUCLEOTIDE SEQUENCE [LARGE SCALE GENOMIC DNA]</scope>
    <source>
        <strain evidence="16 17">108.79 E11</strain>
    </source>
</reference>
<dbReference type="Proteomes" id="UP001300502">
    <property type="component" value="Unassembled WGS sequence"/>
</dbReference>
<evidence type="ECO:0000256" key="11">
    <source>
        <dbReference type="ARBA" id="ARBA00023014"/>
    </source>
</evidence>
<dbReference type="Gene3D" id="1.10.1670.10">
    <property type="entry name" value="Helix-hairpin-Helix base-excision DNA repair enzymes (C-terminal)"/>
    <property type="match status" value="1"/>
</dbReference>